<proteinExistence type="predicted"/>
<name>A0A4D5RDH5_IXOSC</name>
<organism evidence="1">
    <name type="scientific">Ixodes scapularis</name>
    <name type="common">Black-legged tick</name>
    <name type="synonym">Deer tick</name>
    <dbReference type="NCBI Taxonomy" id="6945"/>
    <lineage>
        <taxon>Eukaryota</taxon>
        <taxon>Metazoa</taxon>
        <taxon>Ecdysozoa</taxon>
        <taxon>Arthropoda</taxon>
        <taxon>Chelicerata</taxon>
        <taxon>Arachnida</taxon>
        <taxon>Acari</taxon>
        <taxon>Parasitiformes</taxon>
        <taxon>Ixodida</taxon>
        <taxon>Ixodoidea</taxon>
        <taxon>Ixodidae</taxon>
        <taxon>Ixodinae</taxon>
        <taxon>Ixodes</taxon>
    </lineage>
</organism>
<reference evidence="1" key="1">
    <citation type="submission" date="2019-04" db="EMBL/GenBank/DDBJ databases">
        <title>An insight into the mialome of Ixodes scapularis.</title>
        <authorList>
            <person name="Ribeiro J.M."/>
            <person name="Mather T.N."/>
            <person name="Karim S."/>
        </authorList>
    </citation>
    <scope>NUCLEOTIDE SEQUENCE</scope>
</reference>
<protein>
    <submittedName>
        <fullName evidence="1">Putative secreted protein</fullName>
    </submittedName>
</protein>
<accession>A0A4D5RDH5</accession>
<dbReference type="EMBL" id="GHJT01000943">
    <property type="protein sequence ID" value="MOY34914.1"/>
    <property type="molecule type" value="Transcribed_RNA"/>
</dbReference>
<dbReference type="AlphaFoldDB" id="A0A4D5RDH5"/>
<sequence>MLIGSVWSSISLVCAGSRSSLAPHNFRLSPPSPLVAFVSSLDVRASSVSRHFWILVCSAGKWAVFHKGVGCGDQVQTTQQYSLLSTYQSPIQAFSKLEDEKKNYIVFPLWVRAVFGHSR</sequence>
<evidence type="ECO:0000313" key="1">
    <source>
        <dbReference type="EMBL" id="MOY34914.1"/>
    </source>
</evidence>